<reference evidence="7 8" key="1">
    <citation type="journal article" date="2015" name="Genome Announc.">
        <title>Draft Genome Sequence and Gene Annotation of the Entomopathogenic Fungus Verticillium hemipterigenum.</title>
        <authorList>
            <person name="Horn F."/>
            <person name="Habel A."/>
            <person name="Scharf D.H."/>
            <person name="Dworschak J."/>
            <person name="Brakhage A.A."/>
            <person name="Guthke R."/>
            <person name="Hertweck C."/>
            <person name="Linde J."/>
        </authorList>
    </citation>
    <scope>NUCLEOTIDE SEQUENCE [LARGE SCALE GENOMIC DNA]</scope>
</reference>
<dbReference type="Proteomes" id="UP000039046">
    <property type="component" value="Unassembled WGS sequence"/>
</dbReference>
<organism evidence="7 8">
    <name type="scientific">[Torrubiella] hemipterigena</name>
    <dbReference type="NCBI Taxonomy" id="1531966"/>
    <lineage>
        <taxon>Eukaryota</taxon>
        <taxon>Fungi</taxon>
        <taxon>Dikarya</taxon>
        <taxon>Ascomycota</taxon>
        <taxon>Pezizomycotina</taxon>
        <taxon>Sordariomycetes</taxon>
        <taxon>Hypocreomycetidae</taxon>
        <taxon>Hypocreales</taxon>
        <taxon>Clavicipitaceae</taxon>
        <taxon>Clavicipitaceae incertae sedis</taxon>
        <taxon>'Torrubiella' clade</taxon>
    </lineage>
</organism>
<dbReference type="GO" id="GO:0000139">
    <property type="term" value="C:Golgi membrane"/>
    <property type="evidence" value="ECO:0007669"/>
    <property type="project" value="TreeGrafter"/>
</dbReference>
<dbReference type="InterPro" id="IPR008630">
    <property type="entry name" value="Glyco_trans_34"/>
</dbReference>
<evidence type="ECO:0000256" key="3">
    <source>
        <dbReference type="ARBA" id="ARBA00022676"/>
    </source>
</evidence>
<feature type="transmembrane region" description="Helical" evidence="5">
    <location>
        <begin position="7"/>
        <end position="24"/>
    </location>
</feature>
<keyword evidence="5" id="KW-0472">Membrane</keyword>
<evidence type="ECO:0000256" key="2">
    <source>
        <dbReference type="ARBA" id="ARBA00007033"/>
    </source>
</evidence>
<dbReference type="InterPro" id="IPR005069">
    <property type="entry name" value="Nucl-diP-sugar_transferase"/>
</dbReference>
<comment type="similarity">
    <text evidence="1">Belongs to the glycosyltransferase 34 family.</text>
</comment>
<protein>
    <recommendedName>
        <fullName evidence="6">Nucleotide-diphospho-sugar transferase domain-containing protein</fullName>
    </recommendedName>
</protein>
<dbReference type="HOGENOM" id="CLU_039661_2_0_1"/>
<evidence type="ECO:0000256" key="4">
    <source>
        <dbReference type="ARBA" id="ARBA00022679"/>
    </source>
</evidence>
<dbReference type="PANTHER" id="PTHR31306:SF3">
    <property type="entry name" value="NUCLEOTIDE-DIPHOSPHO-SUGAR TRANSFERASE DOMAIN-CONTAINING PROTEIN"/>
    <property type="match status" value="1"/>
</dbReference>
<keyword evidence="8" id="KW-1185">Reference proteome</keyword>
<dbReference type="PANTHER" id="PTHR31306">
    <property type="entry name" value="ALPHA-1,6-MANNOSYLTRANSFERASE MNN11-RELATED"/>
    <property type="match status" value="1"/>
</dbReference>
<dbReference type="InterPro" id="IPR029044">
    <property type="entry name" value="Nucleotide-diphossugar_trans"/>
</dbReference>
<proteinExistence type="inferred from homology"/>
<accession>A0A0A1TAJ6</accession>
<dbReference type="GO" id="GO:0016757">
    <property type="term" value="F:glycosyltransferase activity"/>
    <property type="evidence" value="ECO:0007669"/>
    <property type="project" value="UniProtKB-KW"/>
</dbReference>
<comment type="similarity">
    <text evidence="2">Belongs to the glycosyltransferase 77 family.</text>
</comment>
<dbReference type="OrthoDB" id="3763672at2759"/>
<name>A0A0A1TAJ6_9HYPO</name>
<sequence>MVGRIPILGISAFVFICILFSLGYNHADNFNAKPLRPYEYKSKAPDGTFDPLDFYFNTLYKPSVKPTSSSYKPSDAFAWPQSNDVYWKDNLKKRFCIIDLDNRPLNGRHQIFGQDILSWEHGREVHGLSAGILNHWIYSKIHGYKYYFVQIDEPKDRRASWKKAVIMTEILKKHDACVFIDSDAIFPHLDLPFEWLMNYWQINPDNNSLALASDPDEDYNKDRWGRIYLNTGFIVAQNNAKTYQILDAWNRCADDGEPYANCTEFRKNSPGRPTDQGGFGTYIRYDYFDDIKELPCTEANGFPLSGTDCHGQFIRHLWTGKDDHIKVEVGTQTPGPYLELLHRQFLAEKSSFHLTEKQLLYGTP</sequence>
<dbReference type="Gene3D" id="3.90.550.10">
    <property type="entry name" value="Spore Coat Polysaccharide Biosynthesis Protein SpsA, Chain A"/>
    <property type="match status" value="1"/>
</dbReference>
<keyword evidence="5" id="KW-0812">Transmembrane</keyword>
<evidence type="ECO:0000256" key="5">
    <source>
        <dbReference type="SAM" id="Phobius"/>
    </source>
</evidence>
<evidence type="ECO:0000313" key="8">
    <source>
        <dbReference type="Proteomes" id="UP000039046"/>
    </source>
</evidence>
<dbReference type="GO" id="GO:0006487">
    <property type="term" value="P:protein N-linked glycosylation"/>
    <property type="evidence" value="ECO:0007669"/>
    <property type="project" value="TreeGrafter"/>
</dbReference>
<gene>
    <name evidence="7" type="ORF">VHEMI07486</name>
</gene>
<dbReference type="Pfam" id="PF03407">
    <property type="entry name" value="Nucleotid_trans"/>
    <property type="match status" value="1"/>
</dbReference>
<evidence type="ECO:0000313" key="7">
    <source>
        <dbReference type="EMBL" id="CEJ91794.1"/>
    </source>
</evidence>
<keyword evidence="4" id="KW-0808">Transferase</keyword>
<keyword evidence="3" id="KW-0328">Glycosyltransferase</keyword>
<dbReference type="AlphaFoldDB" id="A0A0A1TAJ6"/>
<evidence type="ECO:0000256" key="1">
    <source>
        <dbReference type="ARBA" id="ARBA00005664"/>
    </source>
</evidence>
<keyword evidence="5" id="KW-1133">Transmembrane helix</keyword>
<feature type="domain" description="Nucleotide-diphospho-sugar transferase" evidence="6">
    <location>
        <begin position="158"/>
        <end position="258"/>
    </location>
</feature>
<evidence type="ECO:0000259" key="6">
    <source>
        <dbReference type="Pfam" id="PF03407"/>
    </source>
</evidence>
<dbReference type="EMBL" id="CDHN01000004">
    <property type="protein sequence ID" value="CEJ91794.1"/>
    <property type="molecule type" value="Genomic_DNA"/>
</dbReference>
<dbReference type="STRING" id="1531966.A0A0A1TAJ6"/>